<reference evidence="1" key="1">
    <citation type="submission" date="2016-10" db="EMBL/GenBank/DDBJ databases">
        <title>Sequence of Gallionella enrichment culture.</title>
        <authorList>
            <person name="Poehlein A."/>
            <person name="Muehling M."/>
            <person name="Daniel R."/>
        </authorList>
    </citation>
    <scope>NUCLEOTIDE SEQUENCE</scope>
</reference>
<dbReference type="EMBL" id="MLJW01000653">
    <property type="protein sequence ID" value="OIQ84006.1"/>
    <property type="molecule type" value="Genomic_DNA"/>
</dbReference>
<accession>A0A1J5QKH8</accession>
<evidence type="ECO:0000313" key="1">
    <source>
        <dbReference type="EMBL" id="OIQ84006.1"/>
    </source>
</evidence>
<comment type="caution">
    <text evidence="1">The sequence shown here is derived from an EMBL/GenBank/DDBJ whole genome shotgun (WGS) entry which is preliminary data.</text>
</comment>
<sequence length="87" mass="9321">MVCSREVDIEINCQPCVSTQRVRADGAPYVTNLASSFVTASLHRRRDDVPQSPEWTLPDEVELGIISLSRVLSIGAVALLAAGEAPA</sequence>
<name>A0A1J5QKH8_9ZZZZ</name>
<dbReference type="AlphaFoldDB" id="A0A1J5QKH8"/>
<proteinExistence type="predicted"/>
<protein>
    <submittedName>
        <fullName evidence="1">Uncharacterized protein</fullName>
    </submittedName>
</protein>
<gene>
    <name evidence="1" type="ORF">GALL_341810</name>
</gene>
<organism evidence="1">
    <name type="scientific">mine drainage metagenome</name>
    <dbReference type="NCBI Taxonomy" id="410659"/>
    <lineage>
        <taxon>unclassified sequences</taxon>
        <taxon>metagenomes</taxon>
        <taxon>ecological metagenomes</taxon>
    </lineage>
</organism>